<proteinExistence type="predicted"/>
<reference evidence="1 2" key="1">
    <citation type="submission" date="2016-07" db="EMBL/GenBank/DDBJ databases">
        <title>Pervasive Adenine N6-methylation of Active Genes in Fungi.</title>
        <authorList>
            <consortium name="DOE Joint Genome Institute"/>
            <person name="Mondo S.J."/>
            <person name="Dannebaum R.O."/>
            <person name="Kuo R.C."/>
            <person name="Labutti K."/>
            <person name="Haridas S."/>
            <person name="Kuo A."/>
            <person name="Salamov A."/>
            <person name="Ahrendt S.R."/>
            <person name="Lipzen A."/>
            <person name="Sullivan W."/>
            <person name="Andreopoulos W.B."/>
            <person name="Clum A."/>
            <person name="Lindquist E."/>
            <person name="Daum C."/>
            <person name="Ramamoorthy G.K."/>
            <person name="Gryganskyi A."/>
            <person name="Culley D."/>
            <person name="Magnuson J.K."/>
            <person name="James T.Y."/>
            <person name="O'Malley M.A."/>
            <person name="Stajich J.E."/>
            <person name="Spatafora J.W."/>
            <person name="Visel A."/>
            <person name="Grigoriev I.V."/>
        </authorList>
    </citation>
    <scope>NUCLEOTIDE SEQUENCE [LARGE SCALE GENOMIC DNA]</scope>
    <source>
        <strain evidence="1 2">NRRL 3301</strain>
    </source>
</reference>
<dbReference type="EMBL" id="MCGT01000029">
    <property type="protein sequence ID" value="ORX48528.1"/>
    <property type="molecule type" value="Genomic_DNA"/>
</dbReference>
<gene>
    <name evidence="1" type="ORF">DM01DRAFT_1116792</name>
</gene>
<accession>A0A1X2G9L9</accession>
<name>A0A1X2G9L9_9FUNG</name>
<organism evidence="1 2">
    <name type="scientific">Hesseltinella vesiculosa</name>
    <dbReference type="NCBI Taxonomy" id="101127"/>
    <lineage>
        <taxon>Eukaryota</taxon>
        <taxon>Fungi</taxon>
        <taxon>Fungi incertae sedis</taxon>
        <taxon>Mucoromycota</taxon>
        <taxon>Mucoromycotina</taxon>
        <taxon>Mucoromycetes</taxon>
        <taxon>Mucorales</taxon>
        <taxon>Cunninghamellaceae</taxon>
        <taxon>Hesseltinella</taxon>
    </lineage>
</organism>
<evidence type="ECO:0000313" key="2">
    <source>
        <dbReference type="Proteomes" id="UP000242146"/>
    </source>
</evidence>
<protein>
    <submittedName>
        <fullName evidence="1">Uncharacterized protein</fullName>
    </submittedName>
</protein>
<sequence>MKTCHWKSSVKFADHVKLAPRYQKHDTLILYQLRQIRSKFDASSAYNLVRTSGPLTQSHLCYPFTVFTIADYDQINNPAAILFRLVALQTLKLGSNAGLPKETVERLASKATGKMKRAFDEILLACNNTTIIPILNNEHLAKPLATMADLLAPTIVTANKLVSNFILQEFTRNT</sequence>
<dbReference type="Proteomes" id="UP000242146">
    <property type="component" value="Unassembled WGS sequence"/>
</dbReference>
<evidence type="ECO:0000313" key="1">
    <source>
        <dbReference type="EMBL" id="ORX48528.1"/>
    </source>
</evidence>
<keyword evidence="2" id="KW-1185">Reference proteome</keyword>
<dbReference type="AlphaFoldDB" id="A0A1X2G9L9"/>
<comment type="caution">
    <text evidence="1">The sequence shown here is derived from an EMBL/GenBank/DDBJ whole genome shotgun (WGS) entry which is preliminary data.</text>
</comment>
<dbReference type="STRING" id="101127.A0A1X2G9L9"/>
<dbReference type="OrthoDB" id="2435184at2759"/>